<dbReference type="AlphaFoldDB" id="A0A0B5FFM2"/>
<dbReference type="InterPro" id="IPR003029">
    <property type="entry name" value="S1_domain"/>
</dbReference>
<feature type="domain" description="S1 motif" evidence="2">
    <location>
        <begin position="68"/>
        <end position="129"/>
    </location>
</feature>
<dbReference type="SUPFAM" id="SSF50249">
    <property type="entry name" value="Nucleic acid-binding proteins"/>
    <property type="match status" value="1"/>
</dbReference>
<dbReference type="PANTHER" id="PTHR37296:SF1">
    <property type="entry name" value="CONSERVED VIRULENCE FACTOR B"/>
    <property type="match status" value="1"/>
</dbReference>
<accession>A0A0B5FFM2</accession>
<dbReference type="STRING" id="483547.GSUB_05210"/>
<dbReference type="RefSeq" id="WP_040199559.1">
    <property type="nucleotide sequence ID" value="NZ_CP010311.1"/>
</dbReference>
<reference evidence="3 4" key="1">
    <citation type="journal article" date="2015" name="Genome Announc.">
        <title>Genomes of Geoalkalibacter ferrihydriticus Z-0531T and Geoalkalibacter subterraneus Red1T, Two Haloalkaliphilic Metal-Reducing Deltaproteobacteria.</title>
        <authorList>
            <person name="Badalamenti J.P."/>
            <person name="Krajmalnik-Brown R."/>
            <person name="Torres C.I."/>
            <person name="Bond D.R."/>
        </authorList>
    </citation>
    <scope>NUCLEOTIDE SEQUENCE [LARGE SCALE GENOMIC DNA]</scope>
    <source>
        <strain evidence="3 4">Red1</strain>
    </source>
</reference>
<dbReference type="GO" id="GO:0003676">
    <property type="term" value="F:nucleic acid binding"/>
    <property type="evidence" value="ECO:0007669"/>
    <property type="project" value="InterPro"/>
</dbReference>
<dbReference type="InterPro" id="IPR012340">
    <property type="entry name" value="NA-bd_OB-fold"/>
</dbReference>
<feature type="domain" description="S1 motif" evidence="2">
    <location>
        <begin position="142"/>
        <end position="204"/>
    </location>
</feature>
<dbReference type="InterPro" id="IPR039566">
    <property type="entry name" value="CvfB_S1_st"/>
</dbReference>
<comment type="similarity">
    <text evidence="1">Belongs to the CvfB family.</text>
</comment>
<dbReference type="InterPro" id="IPR014464">
    <property type="entry name" value="CvfB_fam"/>
</dbReference>
<evidence type="ECO:0000256" key="1">
    <source>
        <dbReference type="PIRNR" id="PIRNR012524"/>
    </source>
</evidence>
<evidence type="ECO:0000313" key="4">
    <source>
        <dbReference type="Proteomes" id="UP000035036"/>
    </source>
</evidence>
<organism evidence="3 4">
    <name type="scientific">Geoalkalibacter subterraneus</name>
    <dbReference type="NCBI Taxonomy" id="483547"/>
    <lineage>
        <taxon>Bacteria</taxon>
        <taxon>Pseudomonadati</taxon>
        <taxon>Thermodesulfobacteriota</taxon>
        <taxon>Desulfuromonadia</taxon>
        <taxon>Desulfuromonadales</taxon>
        <taxon>Geoalkalibacteraceae</taxon>
        <taxon>Geoalkalibacter</taxon>
    </lineage>
</organism>
<dbReference type="Proteomes" id="UP000035036">
    <property type="component" value="Chromosome"/>
</dbReference>
<dbReference type="OrthoDB" id="9801597at2"/>
<keyword evidence="4" id="KW-1185">Reference proteome</keyword>
<dbReference type="SMART" id="SM00316">
    <property type="entry name" value="S1"/>
    <property type="match status" value="2"/>
</dbReference>
<dbReference type="Pfam" id="PF17783">
    <property type="entry name" value="WHD_CvfB"/>
    <property type="match status" value="1"/>
</dbReference>
<dbReference type="HOGENOM" id="CLU_064885_1_0_7"/>
<dbReference type="KEGG" id="gsb:GSUB_05210"/>
<dbReference type="PANTHER" id="PTHR37296">
    <property type="entry name" value="CONSERVED VIRULENCE FACTOR B"/>
    <property type="match status" value="1"/>
</dbReference>
<gene>
    <name evidence="3" type="ORF">GSUB_05210</name>
</gene>
<protein>
    <recommendedName>
        <fullName evidence="2">S1 motif domain-containing protein</fullName>
    </recommendedName>
</protein>
<dbReference type="PIRSF" id="PIRSF012524">
    <property type="entry name" value="YitL_S1"/>
    <property type="match status" value="1"/>
</dbReference>
<dbReference type="Gene3D" id="2.40.50.140">
    <property type="entry name" value="Nucleic acid-binding proteins"/>
    <property type="match status" value="1"/>
</dbReference>
<evidence type="ECO:0000259" key="2">
    <source>
        <dbReference type="SMART" id="SM00316"/>
    </source>
</evidence>
<dbReference type="Gene3D" id="1.10.10.10">
    <property type="entry name" value="Winged helix-like DNA-binding domain superfamily/Winged helix DNA-binding domain"/>
    <property type="match status" value="1"/>
</dbReference>
<sequence length="278" mass="31223">MIQIGCTNKLKITTIDDEGAWFEDEQLRILLPAREVPGSAAPGDELAVFVFINTVGLPVATLKRPRAQVGEFAQLQVSDVTKHGAFLDWGLDKELLVPYSEQPERMRKGHRYLVKVCLDDRNRVVATARVEKCLEEPPGELKVNDQVDVLLWDFTDLGVKVIINDLYPALLYGDEVRPGMKRGQRFKAYVQNIRDDGKIDVTLRRSGAAGVVDARDRILEALQPEGFLPLHDQSSPQEIFQRLGMSKKVFKKAVGGLYKEGRVELARDGIRLKDQSKS</sequence>
<dbReference type="InterPro" id="IPR040764">
    <property type="entry name" value="CvfB_WH"/>
</dbReference>
<dbReference type="InterPro" id="IPR036388">
    <property type="entry name" value="WH-like_DNA-bd_sf"/>
</dbReference>
<dbReference type="Pfam" id="PF13509">
    <property type="entry name" value="S1_2"/>
    <property type="match status" value="2"/>
</dbReference>
<proteinExistence type="inferred from homology"/>
<name>A0A0B5FFM2_9BACT</name>
<evidence type="ECO:0000313" key="3">
    <source>
        <dbReference type="EMBL" id="AJF06083.1"/>
    </source>
</evidence>
<dbReference type="EMBL" id="CP010311">
    <property type="protein sequence ID" value="AJF06083.1"/>
    <property type="molecule type" value="Genomic_DNA"/>
</dbReference>